<keyword evidence="6" id="KW-0145">Chemotaxis</keyword>
<dbReference type="InterPro" id="IPR053716">
    <property type="entry name" value="Flag_assembly_chemotaxis_eff"/>
</dbReference>
<dbReference type="AlphaFoldDB" id="A0A1Y5F5N4"/>
<dbReference type="NCBIfam" id="TIGR02473">
    <property type="entry name" value="flagell_FliJ"/>
    <property type="match status" value="1"/>
</dbReference>
<dbReference type="GO" id="GO:0071973">
    <property type="term" value="P:bacterial-type flagellum-dependent cell motility"/>
    <property type="evidence" value="ECO:0007669"/>
    <property type="project" value="InterPro"/>
</dbReference>
<evidence type="ECO:0000256" key="9">
    <source>
        <dbReference type="ARBA" id="ARBA00023136"/>
    </source>
</evidence>
<keyword evidence="4" id="KW-0813">Transport</keyword>
<dbReference type="InterPro" id="IPR012823">
    <property type="entry name" value="Flagell_FliJ"/>
</dbReference>
<dbReference type="GO" id="GO:0015031">
    <property type="term" value="P:protein transport"/>
    <property type="evidence" value="ECO:0007669"/>
    <property type="project" value="UniProtKB-KW"/>
</dbReference>
<dbReference type="GO" id="GO:0009288">
    <property type="term" value="C:bacterial-type flagellum"/>
    <property type="evidence" value="ECO:0007669"/>
    <property type="project" value="InterPro"/>
</dbReference>
<keyword evidence="9" id="KW-0472">Membrane</keyword>
<dbReference type="GO" id="GO:0044781">
    <property type="term" value="P:bacterial-type flagellum organization"/>
    <property type="evidence" value="ECO:0007669"/>
    <property type="project" value="UniProtKB-KW"/>
</dbReference>
<dbReference type="GO" id="GO:0006935">
    <property type="term" value="P:chemotaxis"/>
    <property type="evidence" value="ECO:0007669"/>
    <property type="project" value="UniProtKB-KW"/>
</dbReference>
<dbReference type="GO" id="GO:0005886">
    <property type="term" value="C:plasma membrane"/>
    <property type="evidence" value="ECO:0007669"/>
    <property type="project" value="UniProtKB-SubCell"/>
</dbReference>
<comment type="caution">
    <text evidence="11">The sequence shown here is derived from an EMBL/GenBank/DDBJ whole genome shotgun (WGS) entry which is preliminary data.</text>
</comment>
<evidence type="ECO:0000256" key="3">
    <source>
        <dbReference type="ARBA" id="ARBA00020392"/>
    </source>
</evidence>
<evidence type="ECO:0000256" key="5">
    <source>
        <dbReference type="ARBA" id="ARBA00022475"/>
    </source>
</evidence>
<evidence type="ECO:0000256" key="6">
    <source>
        <dbReference type="ARBA" id="ARBA00022500"/>
    </source>
</evidence>
<evidence type="ECO:0000313" key="11">
    <source>
        <dbReference type="EMBL" id="OUR96198.1"/>
    </source>
</evidence>
<evidence type="ECO:0000256" key="7">
    <source>
        <dbReference type="ARBA" id="ARBA00022795"/>
    </source>
</evidence>
<proteinExistence type="inferred from homology"/>
<sequence length="150" mass="17761">MKGFKFKLDGLLKVREFKEKKLKIELGEILKEITSTEDYVKTLVSNIEETYKAQEEFLSSPTAGEMIKFFPRFIEIKKEEIKNKKNLIYSLQKKFDQKQTELGVARGEVKVIENLKEKKTTEYKKKLDKKHLESVEELNQIRRLLKESQS</sequence>
<accession>A0A1Y5F5N4</accession>
<protein>
    <recommendedName>
        <fullName evidence="3">Flagellar FliJ protein</fullName>
    </recommendedName>
</protein>
<evidence type="ECO:0000256" key="10">
    <source>
        <dbReference type="ARBA" id="ARBA00023225"/>
    </source>
</evidence>
<keyword evidence="5" id="KW-1003">Cell membrane</keyword>
<keyword evidence="8" id="KW-0653">Protein transport</keyword>
<keyword evidence="11" id="KW-0282">Flagellum</keyword>
<dbReference type="EMBL" id="MAAO01000006">
    <property type="protein sequence ID" value="OUR96198.1"/>
    <property type="molecule type" value="Genomic_DNA"/>
</dbReference>
<name>A0A1Y5F5N4_9BACT</name>
<keyword evidence="7" id="KW-1005">Bacterial flagellum biogenesis</keyword>
<dbReference type="Proteomes" id="UP000196531">
    <property type="component" value="Unassembled WGS sequence"/>
</dbReference>
<evidence type="ECO:0000256" key="4">
    <source>
        <dbReference type="ARBA" id="ARBA00022448"/>
    </source>
</evidence>
<dbReference type="Gene3D" id="1.10.287.1700">
    <property type="match status" value="1"/>
</dbReference>
<keyword evidence="11" id="KW-0966">Cell projection</keyword>
<evidence type="ECO:0000256" key="8">
    <source>
        <dbReference type="ARBA" id="ARBA00022927"/>
    </source>
</evidence>
<evidence type="ECO:0000256" key="1">
    <source>
        <dbReference type="ARBA" id="ARBA00004413"/>
    </source>
</evidence>
<reference evidence="12" key="1">
    <citation type="journal article" date="2017" name="Proc. Natl. Acad. Sci. U.S.A.">
        <title>Simulation of Deepwater Horizon oil plume reveals substrate specialization within a complex community of hydrocarbon-degraders.</title>
        <authorList>
            <person name="Hu P."/>
            <person name="Dubinsky E.A."/>
            <person name="Probst A.J."/>
            <person name="Wang J."/>
            <person name="Sieber C.M.K."/>
            <person name="Tom L.M."/>
            <person name="Gardinali P."/>
            <person name="Banfield J.F."/>
            <person name="Atlas R.M."/>
            <person name="Andersen G.L."/>
        </authorList>
    </citation>
    <scope>NUCLEOTIDE SEQUENCE [LARGE SCALE GENOMIC DNA]</scope>
</reference>
<evidence type="ECO:0000256" key="2">
    <source>
        <dbReference type="ARBA" id="ARBA00010004"/>
    </source>
</evidence>
<keyword evidence="11" id="KW-0969">Cilium</keyword>
<evidence type="ECO:0000313" key="12">
    <source>
        <dbReference type="Proteomes" id="UP000196531"/>
    </source>
</evidence>
<dbReference type="Pfam" id="PF02050">
    <property type="entry name" value="FliJ"/>
    <property type="match status" value="1"/>
</dbReference>
<gene>
    <name evidence="11" type="ORF">A9Q84_07520</name>
</gene>
<keyword evidence="10" id="KW-1006">Bacterial flagellum protein export</keyword>
<comment type="similarity">
    <text evidence="2">Belongs to the FliJ family.</text>
</comment>
<organism evidence="11 12">
    <name type="scientific">Halobacteriovorax marinus</name>
    <dbReference type="NCBI Taxonomy" id="97084"/>
    <lineage>
        <taxon>Bacteria</taxon>
        <taxon>Pseudomonadati</taxon>
        <taxon>Bdellovibrionota</taxon>
        <taxon>Bacteriovoracia</taxon>
        <taxon>Bacteriovoracales</taxon>
        <taxon>Halobacteriovoraceae</taxon>
        <taxon>Halobacteriovorax</taxon>
    </lineage>
</organism>
<comment type="subcellular location">
    <subcellularLocation>
        <location evidence="1">Cell membrane</location>
        <topology evidence="1">Peripheral membrane protein</topology>
        <orientation evidence="1">Cytoplasmic side</orientation>
    </subcellularLocation>
</comment>